<accession>A0A1Q9QWB0</accession>
<dbReference type="Gene3D" id="3.40.50.720">
    <property type="entry name" value="NAD(P)-binding Rossmann-like Domain"/>
    <property type="match status" value="1"/>
</dbReference>
<dbReference type="InterPro" id="IPR002347">
    <property type="entry name" value="SDR_fam"/>
</dbReference>
<dbReference type="AlphaFoldDB" id="A0A1Q9QWB0"/>
<comment type="caution">
    <text evidence="1">The sequence shown here is derived from an EMBL/GenBank/DDBJ whole genome shotgun (WGS) entry which is preliminary data.</text>
</comment>
<gene>
    <name evidence="1" type="ORF">PSEMO_54060</name>
</gene>
<dbReference type="EMBL" id="MKZO01000067">
    <property type="protein sequence ID" value="OLS59439.1"/>
    <property type="molecule type" value="Genomic_DNA"/>
</dbReference>
<sequence length="79" mass="8274">MMAGLFKRHLESAADSQRFFDTRSARQPNGRIPEAREVASAALFLLSEGAVALNGADVTADGGLTASFDFRTGAEGASI</sequence>
<evidence type="ECO:0008006" key="3">
    <source>
        <dbReference type="Google" id="ProtNLM"/>
    </source>
</evidence>
<protein>
    <recommendedName>
        <fullName evidence="3">Short-chain dehydrogenase/reductase SDR</fullName>
    </recommendedName>
</protein>
<proteinExistence type="predicted"/>
<dbReference type="Proteomes" id="UP000186736">
    <property type="component" value="Unassembled WGS sequence"/>
</dbReference>
<dbReference type="SUPFAM" id="SSF51735">
    <property type="entry name" value="NAD(P)-binding Rossmann-fold domains"/>
    <property type="match status" value="1"/>
</dbReference>
<name>A0A1Q9QWB0_PSEPU</name>
<evidence type="ECO:0000313" key="1">
    <source>
        <dbReference type="EMBL" id="OLS59439.1"/>
    </source>
</evidence>
<organism evidence="1 2">
    <name type="scientific">Pseudomonas putida</name>
    <name type="common">Arthrobacter siderocapsulatus</name>
    <dbReference type="NCBI Taxonomy" id="303"/>
    <lineage>
        <taxon>Bacteria</taxon>
        <taxon>Pseudomonadati</taxon>
        <taxon>Pseudomonadota</taxon>
        <taxon>Gammaproteobacteria</taxon>
        <taxon>Pseudomonadales</taxon>
        <taxon>Pseudomonadaceae</taxon>
        <taxon>Pseudomonas</taxon>
    </lineage>
</organism>
<dbReference type="InterPro" id="IPR036291">
    <property type="entry name" value="NAD(P)-bd_dom_sf"/>
</dbReference>
<dbReference type="Pfam" id="PF13561">
    <property type="entry name" value="adh_short_C2"/>
    <property type="match status" value="1"/>
</dbReference>
<reference evidence="1 2" key="1">
    <citation type="submission" date="2016-10" db="EMBL/GenBank/DDBJ databases">
        <title>Genome Sequence of Pseudomonas putida GM4FR.</title>
        <authorList>
            <person name="Poehlein A."/>
            <person name="Wemheuer F."/>
            <person name="Hollensteiner J."/>
            <person name="Wemheuer B."/>
        </authorList>
    </citation>
    <scope>NUCLEOTIDE SEQUENCE [LARGE SCALE GENOMIC DNA]</scope>
    <source>
        <strain evidence="1 2">GM4FR</strain>
    </source>
</reference>
<evidence type="ECO:0000313" key="2">
    <source>
        <dbReference type="Proteomes" id="UP000186736"/>
    </source>
</evidence>